<dbReference type="STRING" id="7217.B3MFG0"/>
<accession>B3MFG0</accession>
<dbReference type="SMR" id="B3MFG0"/>
<dbReference type="InParanoid" id="B3MFG0"/>
<organism evidence="1 2">
    <name type="scientific">Drosophila ananassae</name>
    <name type="common">Fruit fly</name>
    <dbReference type="NCBI Taxonomy" id="7217"/>
    <lineage>
        <taxon>Eukaryota</taxon>
        <taxon>Metazoa</taxon>
        <taxon>Ecdysozoa</taxon>
        <taxon>Arthropoda</taxon>
        <taxon>Hexapoda</taxon>
        <taxon>Insecta</taxon>
        <taxon>Pterygota</taxon>
        <taxon>Neoptera</taxon>
        <taxon>Endopterygota</taxon>
        <taxon>Diptera</taxon>
        <taxon>Brachycera</taxon>
        <taxon>Muscomorpha</taxon>
        <taxon>Ephydroidea</taxon>
        <taxon>Drosophilidae</taxon>
        <taxon>Drosophila</taxon>
        <taxon>Sophophora</taxon>
    </lineage>
</organism>
<dbReference type="Proteomes" id="UP000007801">
    <property type="component" value="Unassembled WGS sequence"/>
</dbReference>
<evidence type="ECO:0000313" key="2">
    <source>
        <dbReference type="Proteomes" id="UP000007801"/>
    </source>
</evidence>
<protein>
    <submittedName>
        <fullName evidence="1">Uncharacterized protein</fullName>
    </submittedName>
</protein>
<dbReference type="InterPro" id="IPR010629">
    <property type="entry name" value="Ins_allergen"/>
</dbReference>
<dbReference type="Pfam" id="PF06757">
    <property type="entry name" value="Ins_allergen_rp"/>
    <property type="match status" value="1"/>
</dbReference>
<keyword evidence="2" id="KW-1185">Reference proteome</keyword>
<dbReference type="PANTHER" id="PTHR21163:SF0">
    <property type="entry name" value="GH08205P-RELATED"/>
    <property type="match status" value="1"/>
</dbReference>
<dbReference type="PANTHER" id="PTHR21163">
    <property type="entry name" value="PROTEIN G12"/>
    <property type="match status" value="1"/>
</dbReference>
<dbReference type="AlphaFoldDB" id="B3MFG0"/>
<dbReference type="eggNOG" id="ENOG502R6P8">
    <property type="taxonomic scope" value="Eukaryota"/>
</dbReference>
<proteinExistence type="predicted"/>
<dbReference type="HOGENOM" id="CLU_098414_0_0_1"/>
<dbReference type="FunCoup" id="B3MFG0">
    <property type="interactions" value="1"/>
</dbReference>
<sequence>MEELLKAPPCPSCPAYKQYSHTLVGFFVFGLNVNPVSRGARGNGKDVEMAGMMGRSPQSGLYSKRISVSLEVDMKIFSICFLTLVIFACQTLAANNTIEEIDCPPDNNNNNNGTDNNAKMSDKLCPDFQHLRDMMDQEKLQQLIQVHYNCDGKFRKAMRYYNTTPFEQVTQQLSDTDAYQTILRELENSSVYTVDVESVAAIFYCIILPVQQPDTDCDCKSIRGHSFVDDVLNLMPQIEVHNYIVASQANGTNFGNFTKAVTSKEFQATLKANINKKDVIKPLRTLRRKGWDIPELLKGMLTIFTW</sequence>
<dbReference type="EMBL" id="CH902619">
    <property type="protein sequence ID" value="EDV36645.2"/>
    <property type="molecule type" value="Genomic_DNA"/>
</dbReference>
<dbReference type="OrthoDB" id="7882129at2759"/>
<name>B3MFG0_DROAN</name>
<gene>
    <name evidence="1" type="primary">Dana\GF11843</name>
    <name evidence="1" type="synonym">dana_GLEANR_11867</name>
    <name evidence="1" type="ORF">GF11843</name>
</gene>
<evidence type="ECO:0000313" key="1">
    <source>
        <dbReference type="EMBL" id="EDV36645.2"/>
    </source>
</evidence>
<reference evidence="1 2" key="1">
    <citation type="journal article" date="2007" name="Nature">
        <title>Evolution of genes and genomes on the Drosophila phylogeny.</title>
        <authorList>
            <consortium name="Drosophila 12 Genomes Consortium"/>
            <person name="Clark A.G."/>
            <person name="Eisen M.B."/>
            <person name="Smith D.R."/>
            <person name="Bergman C.M."/>
            <person name="Oliver B."/>
            <person name="Markow T.A."/>
            <person name="Kaufman T.C."/>
            <person name="Kellis M."/>
            <person name="Gelbart W."/>
            <person name="Iyer V.N."/>
            <person name="Pollard D.A."/>
            <person name="Sackton T.B."/>
            <person name="Larracuente A.M."/>
            <person name="Singh N.D."/>
            <person name="Abad J.P."/>
            <person name="Abt D.N."/>
            <person name="Adryan B."/>
            <person name="Aguade M."/>
            <person name="Akashi H."/>
            <person name="Anderson W.W."/>
            <person name="Aquadro C.F."/>
            <person name="Ardell D.H."/>
            <person name="Arguello R."/>
            <person name="Artieri C.G."/>
            <person name="Barbash D.A."/>
            <person name="Barker D."/>
            <person name="Barsanti P."/>
            <person name="Batterham P."/>
            <person name="Batzoglou S."/>
            <person name="Begun D."/>
            <person name="Bhutkar A."/>
            <person name="Blanco E."/>
            <person name="Bosak S.A."/>
            <person name="Bradley R.K."/>
            <person name="Brand A.D."/>
            <person name="Brent M.R."/>
            <person name="Brooks A.N."/>
            <person name="Brown R.H."/>
            <person name="Butlin R.K."/>
            <person name="Caggese C."/>
            <person name="Calvi B.R."/>
            <person name="Bernardo de Carvalho A."/>
            <person name="Caspi A."/>
            <person name="Castrezana S."/>
            <person name="Celniker S.E."/>
            <person name="Chang J.L."/>
            <person name="Chapple C."/>
            <person name="Chatterji S."/>
            <person name="Chinwalla A."/>
            <person name="Civetta A."/>
            <person name="Clifton S.W."/>
            <person name="Comeron J.M."/>
            <person name="Costello J.C."/>
            <person name="Coyne J.A."/>
            <person name="Daub J."/>
            <person name="David R.G."/>
            <person name="Delcher A.L."/>
            <person name="Delehaunty K."/>
            <person name="Do C.B."/>
            <person name="Ebling H."/>
            <person name="Edwards K."/>
            <person name="Eickbush T."/>
            <person name="Evans J.D."/>
            <person name="Filipski A."/>
            <person name="Findeiss S."/>
            <person name="Freyhult E."/>
            <person name="Fulton L."/>
            <person name="Fulton R."/>
            <person name="Garcia A.C."/>
            <person name="Gardiner A."/>
            <person name="Garfield D.A."/>
            <person name="Garvin B.E."/>
            <person name="Gibson G."/>
            <person name="Gilbert D."/>
            <person name="Gnerre S."/>
            <person name="Godfrey J."/>
            <person name="Good R."/>
            <person name="Gotea V."/>
            <person name="Gravely B."/>
            <person name="Greenberg A.J."/>
            <person name="Griffiths-Jones S."/>
            <person name="Gross S."/>
            <person name="Guigo R."/>
            <person name="Gustafson E.A."/>
            <person name="Haerty W."/>
            <person name="Hahn M.W."/>
            <person name="Halligan D.L."/>
            <person name="Halpern A.L."/>
            <person name="Halter G.M."/>
            <person name="Han M.V."/>
            <person name="Heger A."/>
            <person name="Hillier L."/>
            <person name="Hinrichs A.S."/>
            <person name="Holmes I."/>
            <person name="Hoskins R.A."/>
            <person name="Hubisz M.J."/>
            <person name="Hultmark D."/>
            <person name="Huntley M.A."/>
            <person name="Jaffe D.B."/>
            <person name="Jagadeeshan S."/>
            <person name="Jeck W.R."/>
            <person name="Johnson J."/>
            <person name="Jones C.D."/>
            <person name="Jordan W.C."/>
            <person name="Karpen G.H."/>
            <person name="Kataoka E."/>
            <person name="Keightley P.D."/>
            <person name="Kheradpour P."/>
            <person name="Kirkness E.F."/>
            <person name="Koerich L.B."/>
            <person name="Kristiansen K."/>
            <person name="Kudrna D."/>
            <person name="Kulathinal R.J."/>
            <person name="Kumar S."/>
            <person name="Kwok R."/>
            <person name="Lander E."/>
            <person name="Langley C.H."/>
            <person name="Lapoint R."/>
            <person name="Lazzaro B.P."/>
            <person name="Lee S.J."/>
            <person name="Levesque L."/>
            <person name="Li R."/>
            <person name="Lin C.F."/>
            <person name="Lin M.F."/>
            <person name="Lindblad-Toh K."/>
            <person name="Llopart A."/>
            <person name="Long M."/>
            <person name="Low L."/>
            <person name="Lozovsky E."/>
            <person name="Lu J."/>
            <person name="Luo M."/>
            <person name="Machado C.A."/>
            <person name="Makalowski W."/>
            <person name="Marzo M."/>
            <person name="Matsuda M."/>
            <person name="Matzkin L."/>
            <person name="McAllister B."/>
            <person name="McBride C.S."/>
            <person name="McKernan B."/>
            <person name="McKernan K."/>
            <person name="Mendez-Lago M."/>
            <person name="Minx P."/>
            <person name="Mollenhauer M.U."/>
            <person name="Montooth K."/>
            <person name="Mount S.M."/>
            <person name="Mu X."/>
            <person name="Myers E."/>
            <person name="Negre B."/>
            <person name="Newfeld S."/>
            <person name="Nielsen R."/>
            <person name="Noor M.A."/>
            <person name="O'Grady P."/>
            <person name="Pachter L."/>
            <person name="Papaceit M."/>
            <person name="Parisi M.J."/>
            <person name="Parisi M."/>
            <person name="Parts L."/>
            <person name="Pedersen J.S."/>
            <person name="Pesole G."/>
            <person name="Phillippy A.M."/>
            <person name="Ponting C.P."/>
            <person name="Pop M."/>
            <person name="Porcelli D."/>
            <person name="Powell J.R."/>
            <person name="Prohaska S."/>
            <person name="Pruitt K."/>
            <person name="Puig M."/>
            <person name="Quesneville H."/>
            <person name="Ram K.R."/>
            <person name="Rand D."/>
            <person name="Rasmussen M.D."/>
            <person name="Reed L.K."/>
            <person name="Reenan R."/>
            <person name="Reily A."/>
            <person name="Remington K.A."/>
            <person name="Rieger T.T."/>
            <person name="Ritchie M.G."/>
            <person name="Robin C."/>
            <person name="Rogers Y.H."/>
            <person name="Rohde C."/>
            <person name="Rozas J."/>
            <person name="Rubenfield M.J."/>
            <person name="Ruiz A."/>
            <person name="Russo S."/>
            <person name="Salzberg S.L."/>
            <person name="Sanchez-Gracia A."/>
            <person name="Saranga D.J."/>
            <person name="Sato H."/>
            <person name="Schaeffer S.W."/>
            <person name="Schatz M.C."/>
            <person name="Schlenke T."/>
            <person name="Schwartz R."/>
            <person name="Segarra C."/>
            <person name="Singh R.S."/>
            <person name="Sirot L."/>
            <person name="Sirota M."/>
            <person name="Sisneros N.B."/>
            <person name="Smith C.D."/>
            <person name="Smith T.F."/>
            <person name="Spieth J."/>
            <person name="Stage D.E."/>
            <person name="Stark A."/>
            <person name="Stephan W."/>
            <person name="Strausberg R.L."/>
            <person name="Strempel S."/>
            <person name="Sturgill D."/>
            <person name="Sutton G."/>
            <person name="Sutton G.G."/>
            <person name="Tao W."/>
            <person name="Teichmann S."/>
            <person name="Tobari Y.N."/>
            <person name="Tomimura Y."/>
            <person name="Tsolas J.M."/>
            <person name="Valente V.L."/>
            <person name="Venter E."/>
            <person name="Venter J.C."/>
            <person name="Vicario S."/>
            <person name="Vieira F.G."/>
            <person name="Vilella A.J."/>
            <person name="Villasante A."/>
            <person name="Walenz B."/>
            <person name="Wang J."/>
            <person name="Wasserman M."/>
            <person name="Watts T."/>
            <person name="Wilson D."/>
            <person name="Wilson R.K."/>
            <person name="Wing R.A."/>
            <person name="Wolfner M.F."/>
            <person name="Wong A."/>
            <person name="Wong G.K."/>
            <person name="Wu C.I."/>
            <person name="Wu G."/>
            <person name="Yamamoto D."/>
            <person name="Yang H.P."/>
            <person name="Yang S.P."/>
            <person name="Yorke J.A."/>
            <person name="Yoshida K."/>
            <person name="Zdobnov E."/>
            <person name="Zhang P."/>
            <person name="Zhang Y."/>
            <person name="Zimin A.V."/>
            <person name="Baldwin J."/>
            <person name="Abdouelleil A."/>
            <person name="Abdulkadir J."/>
            <person name="Abebe A."/>
            <person name="Abera B."/>
            <person name="Abreu J."/>
            <person name="Acer S.C."/>
            <person name="Aftuck L."/>
            <person name="Alexander A."/>
            <person name="An P."/>
            <person name="Anderson E."/>
            <person name="Anderson S."/>
            <person name="Arachi H."/>
            <person name="Azer M."/>
            <person name="Bachantsang P."/>
            <person name="Barry A."/>
            <person name="Bayul T."/>
            <person name="Berlin A."/>
            <person name="Bessette D."/>
            <person name="Bloom T."/>
            <person name="Blye J."/>
            <person name="Boguslavskiy L."/>
            <person name="Bonnet C."/>
            <person name="Boukhgalter B."/>
            <person name="Bourzgui I."/>
            <person name="Brown A."/>
            <person name="Cahill P."/>
            <person name="Channer S."/>
            <person name="Cheshatsang Y."/>
            <person name="Chuda L."/>
            <person name="Citroen M."/>
            <person name="Collymore A."/>
            <person name="Cooke P."/>
            <person name="Costello M."/>
            <person name="D'Aco K."/>
            <person name="Daza R."/>
            <person name="De Haan G."/>
            <person name="DeGray S."/>
            <person name="DeMaso C."/>
            <person name="Dhargay N."/>
            <person name="Dooley K."/>
            <person name="Dooley E."/>
            <person name="Doricent M."/>
            <person name="Dorje P."/>
            <person name="Dorjee K."/>
            <person name="Dupes A."/>
            <person name="Elong R."/>
            <person name="Falk J."/>
            <person name="Farina A."/>
            <person name="Faro S."/>
            <person name="Ferguson D."/>
            <person name="Fisher S."/>
            <person name="Foley C.D."/>
            <person name="Franke A."/>
            <person name="Friedrich D."/>
            <person name="Gadbois L."/>
            <person name="Gearin G."/>
            <person name="Gearin C.R."/>
            <person name="Giannoukos G."/>
            <person name="Goode T."/>
            <person name="Graham J."/>
            <person name="Grandbois E."/>
            <person name="Grewal S."/>
            <person name="Gyaltsen K."/>
            <person name="Hafez N."/>
            <person name="Hagos B."/>
            <person name="Hall J."/>
            <person name="Henson C."/>
            <person name="Hollinger A."/>
            <person name="Honan T."/>
            <person name="Huard M.D."/>
            <person name="Hughes L."/>
            <person name="Hurhula B."/>
            <person name="Husby M.E."/>
            <person name="Kamat A."/>
            <person name="Kanga B."/>
            <person name="Kashin S."/>
            <person name="Khazanovich D."/>
            <person name="Kisner P."/>
            <person name="Lance K."/>
            <person name="Lara M."/>
            <person name="Lee W."/>
            <person name="Lennon N."/>
            <person name="Letendre F."/>
            <person name="LeVine R."/>
            <person name="Lipovsky A."/>
            <person name="Liu X."/>
            <person name="Liu J."/>
            <person name="Liu S."/>
            <person name="Lokyitsang T."/>
            <person name="Lokyitsang Y."/>
            <person name="Lubonja R."/>
            <person name="Lui A."/>
            <person name="MacDonald P."/>
            <person name="Magnisalis V."/>
            <person name="Maru K."/>
            <person name="Matthews C."/>
            <person name="McCusker W."/>
            <person name="McDonough S."/>
            <person name="Mehta T."/>
            <person name="Meldrim J."/>
            <person name="Meneus L."/>
            <person name="Mihai O."/>
            <person name="Mihalev A."/>
            <person name="Mihova T."/>
            <person name="Mittelman R."/>
            <person name="Mlenga V."/>
            <person name="Montmayeur A."/>
            <person name="Mulrain L."/>
            <person name="Navidi A."/>
            <person name="Naylor J."/>
            <person name="Negash T."/>
            <person name="Nguyen T."/>
            <person name="Nguyen N."/>
            <person name="Nicol R."/>
            <person name="Norbu C."/>
            <person name="Norbu N."/>
            <person name="Novod N."/>
            <person name="O'Neill B."/>
            <person name="Osman S."/>
            <person name="Markiewicz E."/>
            <person name="Oyono O.L."/>
            <person name="Patti C."/>
            <person name="Phunkhang P."/>
            <person name="Pierre F."/>
            <person name="Priest M."/>
            <person name="Raghuraman S."/>
            <person name="Rege F."/>
            <person name="Reyes R."/>
            <person name="Rise C."/>
            <person name="Rogov P."/>
            <person name="Ross K."/>
            <person name="Ryan E."/>
            <person name="Settipalli S."/>
            <person name="Shea T."/>
            <person name="Sherpa N."/>
            <person name="Shi L."/>
            <person name="Shih D."/>
            <person name="Sparrow T."/>
            <person name="Spaulding J."/>
            <person name="Stalker J."/>
            <person name="Stange-Thomann N."/>
            <person name="Stavropoulos S."/>
            <person name="Stone C."/>
            <person name="Strader C."/>
            <person name="Tesfaye S."/>
            <person name="Thomson T."/>
            <person name="Thoulutsang Y."/>
            <person name="Thoulutsang D."/>
            <person name="Topham K."/>
            <person name="Topping I."/>
            <person name="Tsamla T."/>
            <person name="Vassiliev H."/>
            <person name="Vo A."/>
            <person name="Wangchuk T."/>
            <person name="Wangdi T."/>
            <person name="Weiand M."/>
            <person name="Wilkinson J."/>
            <person name="Wilson A."/>
            <person name="Yadav S."/>
            <person name="Young G."/>
            <person name="Yu Q."/>
            <person name="Zembek L."/>
            <person name="Zhong D."/>
            <person name="Zimmer A."/>
            <person name="Zwirko Z."/>
            <person name="Jaffe D.B."/>
            <person name="Alvarez P."/>
            <person name="Brockman W."/>
            <person name="Butler J."/>
            <person name="Chin C."/>
            <person name="Gnerre S."/>
            <person name="Grabherr M."/>
            <person name="Kleber M."/>
            <person name="Mauceli E."/>
            <person name="MacCallum I."/>
        </authorList>
    </citation>
    <scope>NUCLEOTIDE SEQUENCE [LARGE SCALE GENOMIC DNA]</scope>
    <source>
        <strain evidence="2">Tucson 14024-0371.13</strain>
    </source>
</reference>